<dbReference type="GO" id="GO:0046872">
    <property type="term" value="F:metal ion binding"/>
    <property type="evidence" value="ECO:0007669"/>
    <property type="project" value="UniProtKB-KW"/>
</dbReference>
<dbReference type="InterPro" id="IPR001959">
    <property type="entry name" value="Transposase"/>
</dbReference>
<dbReference type="PATRIC" id="fig|1423766.4.peg.1441"/>
<sequence length="441" mass="50300">MLSLMIFSYDIIRITCLGGESYVSQTMAQLPYHYGVKVRIFPSNQQKRLIKCNSDASRFIYNEMNGLNRELYQLKQVKIPIGIVQQRIQTLEQRLKNPATGISNSHGWLNDKDLDSLMKANAIKNYRRAWKMFRTVHQAGTPVFHRKRTEQKYQTSCLYPAKVKHPGMTNGSVRLLDHQHIQLPKLGRLRFRGMPAKLLARKPGIRIGTVTISMDATGRYYVSLQLASQHSFVVQTASKAQTSIGIDLNTDNFLTDSNGNVIANPRYYRSVKGKLARAQRKLSRRGLLAKKEHRQLRDAKNYQKQRAVVAAIQRQIANRRNNFLHLVSTTLIKNHDLVVAEELRSKNLLRNHALAMSISDVGWRTFLGMLTYKAALYGKRFVTVNPRNTTQTCYNCDFIMGSGDTQKLSLADREWTCPACDSHHMRDHNAAQNILAKGITA</sequence>
<name>A0A0R1NQH7_9LACO</name>
<evidence type="ECO:0000256" key="4">
    <source>
        <dbReference type="ARBA" id="ARBA00022833"/>
    </source>
</evidence>
<keyword evidence="3" id="KW-0479">Metal-binding</keyword>
<dbReference type="Pfam" id="PF07282">
    <property type="entry name" value="Cas12f1-like_TNB"/>
    <property type="match status" value="1"/>
</dbReference>
<dbReference type="GO" id="GO:0032196">
    <property type="term" value="P:transposition"/>
    <property type="evidence" value="ECO:0007669"/>
    <property type="project" value="UniProtKB-KW"/>
</dbReference>
<comment type="caution">
    <text evidence="10">The sequence shown here is derived from an EMBL/GenBank/DDBJ whole genome shotgun (WGS) entry which is preliminary data.</text>
</comment>
<keyword evidence="5" id="KW-0238">DNA-binding</keyword>
<dbReference type="Proteomes" id="UP000051439">
    <property type="component" value="Unassembled WGS sequence"/>
</dbReference>
<dbReference type="NCBIfam" id="TIGR01766">
    <property type="entry name" value="IS200/IS605 family accessory protein TnpB-like domain"/>
    <property type="match status" value="1"/>
</dbReference>
<reference evidence="10 11" key="1">
    <citation type="journal article" date="2015" name="Genome Announc.">
        <title>Expanding the biotechnology potential of lactobacilli through comparative genomics of 213 strains and associated genera.</title>
        <authorList>
            <person name="Sun Z."/>
            <person name="Harris H.M."/>
            <person name="McCann A."/>
            <person name="Guo C."/>
            <person name="Argimon S."/>
            <person name="Zhang W."/>
            <person name="Yang X."/>
            <person name="Jeffery I.B."/>
            <person name="Cooney J.C."/>
            <person name="Kagawa T.F."/>
            <person name="Liu W."/>
            <person name="Song Y."/>
            <person name="Salvetti E."/>
            <person name="Wrobel A."/>
            <person name="Rasinkangas P."/>
            <person name="Parkhill J."/>
            <person name="Rea M.C."/>
            <person name="O'Sullivan O."/>
            <person name="Ritari J."/>
            <person name="Douillard F.P."/>
            <person name="Paul Ross R."/>
            <person name="Yang R."/>
            <person name="Briner A.E."/>
            <person name="Felis G.E."/>
            <person name="de Vos W.M."/>
            <person name="Barrangou R."/>
            <person name="Klaenhammer T.R."/>
            <person name="Caufield P.W."/>
            <person name="Cui Y."/>
            <person name="Zhang H."/>
            <person name="O'Toole P.W."/>
        </authorList>
    </citation>
    <scope>NUCLEOTIDE SEQUENCE [LARGE SCALE GENOMIC DNA]</scope>
    <source>
        <strain evidence="10 11">DSM 19906</strain>
    </source>
</reference>
<dbReference type="InterPro" id="IPR010095">
    <property type="entry name" value="Cas12f1-like_TNB"/>
</dbReference>
<proteinExistence type="inferred from homology"/>
<dbReference type="Pfam" id="PF12323">
    <property type="entry name" value="HTH_OrfB_IS605"/>
    <property type="match status" value="1"/>
</dbReference>
<dbReference type="InterPro" id="IPR021027">
    <property type="entry name" value="Transposase_put_HTH"/>
</dbReference>
<evidence type="ECO:0000256" key="5">
    <source>
        <dbReference type="ARBA" id="ARBA00023125"/>
    </source>
</evidence>
<organism evidence="10 11">
    <name type="scientific">Lentilactobacillus kisonensis DSM 19906 = JCM 15041</name>
    <dbReference type="NCBI Taxonomy" id="1423766"/>
    <lineage>
        <taxon>Bacteria</taxon>
        <taxon>Bacillati</taxon>
        <taxon>Bacillota</taxon>
        <taxon>Bacilli</taxon>
        <taxon>Lactobacillales</taxon>
        <taxon>Lactobacillaceae</taxon>
        <taxon>Lentilactobacillus</taxon>
    </lineage>
</organism>
<keyword evidence="4" id="KW-0862">Zinc</keyword>
<evidence type="ECO:0000256" key="2">
    <source>
        <dbReference type="ARBA" id="ARBA00022578"/>
    </source>
</evidence>
<dbReference type="GO" id="GO:0006310">
    <property type="term" value="P:DNA recombination"/>
    <property type="evidence" value="ECO:0007669"/>
    <property type="project" value="UniProtKB-KW"/>
</dbReference>
<protein>
    <submittedName>
        <fullName evidence="10">Transposase, IS605 OrfB family</fullName>
    </submittedName>
</protein>
<evidence type="ECO:0000259" key="9">
    <source>
        <dbReference type="Pfam" id="PF12323"/>
    </source>
</evidence>
<dbReference type="NCBIfam" id="NF040570">
    <property type="entry name" value="guided_TnpB"/>
    <property type="match status" value="1"/>
</dbReference>
<evidence type="ECO:0000313" key="10">
    <source>
        <dbReference type="EMBL" id="KRL20532.1"/>
    </source>
</evidence>
<keyword evidence="11" id="KW-1185">Reference proteome</keyword>
<keyword evidence="6" id="KW-0233">DNA recombination</keyword>
<keyword evidence="2" id="KW-0815">Transposition</keyword>
<evidence type="ECO:0000259" key="8">
    <source>
        <dbReference type="Pfam" id="PF07282"/>
    </source>
</evidence>
<dbReference type="AlphaFoldDB" id="A0A0R1NQH7"/>
<evidence type="ECO:0000256" key="1">
    <source>
        <dbReference type="ARBA" id="ARBA00008761"/>
    </source>
</evidence>
<gene>
    <name evidence="10" type="ORF">FC98_GL001395</name>
</gene>
<accession>A0A0R1NQH7</accession>
<dbReference type="EMBL" id="AZEB01000024">
    <property type="protein sequence ID" value="KRL20532.1"/>
    <property type="molecule type" value="Genomic_DNA"/>
</dbReference>
<feature type="domain" description="Transposase putative helix-turn-helix" evidence="9">
    <location>
        <begin position="35"/>
        <end position="73"/>
    </location>
</feature>
<feature type="domain" description="Cas12f1-like TNB" evidence="8">
    <location>
        <begin position="363"/>
        <end position="434"/>
    </location>
</feature>
<evidence type="ECO:0000256" key="6">
    <source>
        <dbReference type="ARBA" id="ARBA00023172"/>
    </source>
</evidence>
<evidence type="ECO:0000313" key="11">
    <source>
        <dbReference type="Proteomes" id="UP000051439"/>
    </source>
</evidence>
<dbReference type="Pfam" id="PF01385">
    <property type="entry name" value="OrfB_IS605"/>
    <property type="match status" value="1"/>
</dbReference>
<evidence type="ECO:0000259" key="7">
    <source>
        <dbReference type="Pfam" id="PF01385"/>
    </source>
</evidence>
<dbReference type="GO" id="GO:0003677">
    <property type="term" value="F:DNA binding"/>
    <property type="evidence" value="ECO:0007669"/>
    <property type="project" value="UniProtKB-KW"/>
</dbReference>
<feature type="domain" description="Probable transposase IS891/IS1136/IS1341" evidence="7">
    <location>
        <begin position="235"/>
        <end position="350"/>
    </location>
</feature>
<comment type="similarity">
    <text evidence="1">In the C-terminal section; belongs to the transposase 35 family.</text>
</comment>
<evidence type="ECO:0000256" key="3">
    <source>
        <dbReference type="ARBA" id="ARBA00022723"/>
    </source>
</evidence>